<protein>
    <submittedName>
        <fullName evidence="10 11">Basic leucine zipper 43-like</fullName>
    </submittedName>
</protein>
<dbReference type="Proteomes" id="UP000504603">
    <property type="component" value="Unplaced"/>
</dbReference>
<dbReference type="InterPro" id="IPR004827">
    <property type="entry name" value="bZIP"/>
</dbReference>
<dbReference type="GO" id="GO:0003677">
    <property type="term" value="F:DNA binding"/>
    <property type="evidence" value="ECO:0007669"/>
    <property type="project" value="UniProtKB-KW"/>
</dbReference>
<keyword evidence="4" id="KW-0804">Transcription</keyword>
<reference evidence="10 11" key="1">
    <citation type="submission" date="2025-04" db="UniProtKB">
        <authorList>
            <consortium name="RefSeq"/>
        </authorList>
    </citation>
    <scope>IDENTIFICATION</scope>
    <source>
        <strain evidence="10 11">OHB3-1</strain>
    </source>
</reference>
<evidence type="ECO:0000256" key="4">
    <source>
        <dbReference type="ARBA" id="ARBA00023163"/>
    </source>
</evidence>
<evidence type="ECO:0000259" key="8">
    <source>
        <dbReference type="SMART" id="SM00338"/>
    </source>
</evidence>
<feature type="domain" description="BZIP" evidence="8">
    <location>
        <begin position="69"/>
        <end position="131"/>
    </location>
</feature>
<dbReference type="GeneID" id="111017255"/>
<feature type="compositionally biased region" description="Polar residues" evidence="7">
    <location>
        <begin position="1"/>
        <end position="42"/>
    </location>
</feature>
<evidence type="ECO:0000313" key="10">
    <source>
        <dbReference type="RefSeq" id="XP_022148645.1"/>
    </source>
</evidence>
<feature type="region of interest" description="Disordered" evidence="7">
    <location>
        <begin position="1"/>
        <end position="51"/>
    </location>
</feature>
<dbReference type="CDD" id="cd14702">
    <property type="entry name" value="bZIP_plant_GBF1"/>
    <property type="match status" value="1"/>
</dbReference>
<evidence type="ECO:0000256" key="5">
    <source>
        <dbReference type="ARBA" id="ARBA00023242"/>
    </source>
</evidence>
<dbReference type="SMART" id="SM00338">
    <property type="entry name" value="BRLZ"/>
    <property type="match status" value="1"/>
</dbReference>
<comment type="subcellular location">
    <subcellularLocation>
        <location evidence="1">Nucleus</location>
    </subcellularLocation>
</comment>
<evidence type="ECO:0000256" key="2">
    <source>
        <dbReference type="ARBA" id="ARBA00023015"/>
    </source>
</evidence>
<gene>
    <name evidence="10 11" type="primary">LOC111017255</name>
</gene>
<dbReference type="RefSeq" id="XP_022148646.1">
    <property type="nucleotide sequence ID" value="XM_022292954.1"/>
</dbReference>
<dbReference type="GO" id="GO:0005634">
    <property type="term" value="C:nucleus"/>
    <property type="evidence" value="ECO:0007669"/>
    <property type="project" value="UniProtKB-SubCell"/>
</dbReference>
<dbReference type="AlphaFoldDB" id="A0A6J1D3H0"/>
<dbReference type="OrthoDB" id="1422011at2759"/>
<sequence length="158" mass="18184">MRKANQNSNPIKGEQAYSSDDSSTSEEQISSLTSLDENVSSSQDDRSHDDLKFQKFKLSLRSNVILEDYEEIRNEKRKQANRAKRSRLRKQKEMKELEAITNTLREEISILTMQMKTLLEDCVALMEENASLMDELEKQCGPEAVDDLETANSYRGDK</sequence>
<feature type="coiled-coil region" evidence="6">
    <location>
        <begin position="66"/>
        <end position="135"/>
    </location>
</feature>
<evidence type="ECO:0000256" key="1">
    <source>
        <dbReference type="ARBA" id="ARBA00004123"/>
    </source>
</evidence>
<keyword evidence="2" id="KW-0805">Transcription regulation</keyword>
<keyword evidence="3" id="KW-0238">DNA-binding</keyword>
<name>A0A6J1D3H0_MOMCH</name>
<dbReference type="GO" id="GO:0003700">
    <property type="term" value="F:DNA-binding transcription factor activity"/>
    <property type="evidence" value="ECO:0007669"/>
    <property type="project" value="InterPro"/>
</dbReference>
<evidence type="ECO:0000256" key="3">
    <source>
        <dbReference type="ARBA" id="ARBA00023125"/>
    </source>
</evidence>
<evidence type="ECO:0000256" key="7">
    <source>
        <dbReference type="SAM" id="MobiDB-lite"/>
    </source>
</evidence>
<dbReference type="RefSeq" id="XP_022148645.1">
    <property type="nucleotide sequence ID" value="XM_022292953.1"/>
</dbReference>
<evidence type="ECO:0000256" key="6">
    <source>
        <dbReference type="SAM" id="Coils"/>
    </source>
</evidence>
<keyword evidence="5" id="KW-0539">Nucleus</keyword>
<proteinExistence type="predicted"/>
<accession>A0A6J1D3H0</accession>
<evidence type="ECO:0000313" key="9">
    <source>
        <dbReference type="Proteomes" id="UP000504603"/>
    </source>
</evidence>
<keyword evidence="6" id="KW-0175">Coiled coil</keyword>
<keyword evidence="9" id="KW-1185">Reference proteome</keyword>
<evidence type="ECO:0000313" key="11">
    <source>
        <dbReference type="RefSeq" id="XP_022148646.1"/>
    </source>
</evidence>
<dbReference type="KEGG" id="mcha:111017255"/>
<organism evidence="9 10">
    <name type="scientific">Momordica charantia</name>
    <name type="common">Bitter gourd</name>
    <name type="synonym">Balsam pear</name>
    <dbReference type="NCBI Taxonomy" id="3673"/>
    <lineage>
        <taxon>Eukaryota</taxon>
        <taxon>Viridiplantae</taxon>
        <taxon>Streptophyta</taxon>
        <taxon>Embryophyta</taxon>
        <taxon>Tracheophyta</taxon>
        <taxon>Spermatophyta</taxon>
        <taxon>Magnoliopsida</taxon>
        <taxon>eudicotyledons</taxon>
        <taxon>Gunneridae</taxon>
        <taxon>Pentapetalae</taxon>
        <taxon>rosids</taxon>
        <taxon>fabids</taxon>
        <taxon>Cucurbitales</taxon>
        <taxon>Cucurbitaceae</taxon>
        <taxon>Momordiceae</taxon>
        <taxon>Momordica</taxon>
    </lineage>
</organism>
<dbReference type="InterPro" id="IPR045314">
    <property type="entry name" value="bZIP_plant_GBF1"/>
</dbReference>